<protein>
    <submittedName>
        <fullName evidence="1">Uncharacterized protein</fullName>
    </submittedName>
</protein>
<organism evidence="1 2">
    <name type="scientific">Naganishia adeliensis</name>
    <dbReference type="NCBI Taxonomy" id="92952"/>
    <lineage>
        <taxon>Eukaryota</taxon>
        <taxon>Fungi</taxon>
        <taxon>Dikarya</taxon>
        <taxon>Basidiomycota</taxon>
        <taxon>Agaricomycotina</taxon>
        <taxon>Tremellomycetes</taxon>
        <taxon>Filobasidiales</taxon>
        <taxon>Filobasidiaceae</taxon>
        <taxon>Naganishia</taxon>
    </lineage>
</organism>
<dbReference type="EMBL" id="JASBWS010000029">
    <property type="protein sequence ID" value="KAJ9109525.1"/>
    <property type="molecule type" value="Genomic_DNA"/>
</dbReference>
<keyword evidence="2" id="KW-1185">Reference proteome</keyword>
<name>A0ACC2WCP8_9TREE</name>
<evidence type="ECO:0000313" key="2">
    <source>
        <dbReference type="Proteomes" id="UP001230649"/>
    </source>
</evidence>
<comment type="caution">
    <text evidence="1">The sequence shown here is derived from an EMBL/GenBank/DDBJ whole genome shotgun (WGS) entry which is preliminary data.</text>
</comment>
<proteinExistence type="predicted"/>
<reference evidence="1" key="1">
    <citation type="submission" date="2023-04" db="EMBL/GenBank/DDBJ databases">
        <title>Draft Genome sequencing of Naganishia species isolated from polar environments using Oxford Nanopore Technology.</title>
        <authorList>
            <person name="Leo P."/>
            <person name="Venkateswaran K."/>
        </authorList>
    </citation>
    <scope>NUCLEOTIDE SEQUENCE</scope>
    <source>
        <strain evidence="1">MNA-CCFEE 5262</strain>
    </source>
</reference>
<gene>
    <name evidence="1" type="ORF">QFC20_003269</name>
</gene>
<dbReference type="Proteomes" id="UP001230649">
    <property type="component" value="Unassembled WGS sequence"/>
</dbReference>
<sequence>MPTIKQHPELLSCNFNQDFSCISVGTRKGYSVINCDPFGKIYSKTIVALSPSNDNSFLAYPAPTPTATSPLTTAPPPATTAPSSSVGAIMVFDTVSLTAVNMIQAHKSAIAALAINSQGTALATASDKGTIIRVFSLPDAKRMGEYRRGSKAARVYSMNFNPAGTLLCVSSDTETVHVYNLVEPIHGATGNRKRGDHESDSTGIHPHSPPASEAPSSPTLSMVNNNNSSTAPPLQQQTNPPTTSTATASASASFSRRSLHLGKNLVAGMGGYMPRGVTEMWEPRRDFAYLKLRGGGGIRSVVAMSPTSPHVMVITSEGLFQSYLIDLENGGECTLVKEFP</sequence>
<accession>A0ACC2WCP8</accession>
<evidence type="ECO:0000313" key="1">
    <source>
        <dbReference type="EMBL" id="KAJ9109525.1"/>
    </source>
</evidence>